<protein>
    <submittedName>
        <fullName evidence="1">Uncharacterized protein</fullName>
    </submittedName>
</protein>
<reference evidence="1" key="1">
    <citation type="submission" date="2021-05" db="EMBL/GenBank/DDBJ databases">
        <authorList>
            <person name="Pan Q."/>
            <person name="Jouanno E."/>
            <person name="Zahm M."/>
            <person name="Klopp C."/>
            <person name="Cabau C."/>
            <person name="Louis A."/>
            <person name="Berthelot C."/>
            <person name="Parey E."/>
            <person name="Roest Crollius H."/>
            <person name="Montfort J."/>
            <person name="Robinson-Rechavi M."/>
            <person name="Bouchez O."/>
            <person name="Lampietro C."/>
            <person name="Lopez Roques C."/>
            <person name="Donnadieu C."/>
            <person name="Postlethwait J."/>
            <person name="Bobe J."/>
            <person name="Dillon D."/>
            <person name="Chandos A."/>
            <person name="von Hippel F."/>
            <person name="Guiguen Y."/>
        </authorList>
    </citation>
    <scope>NUCLEOTIDE SEQUENCE</scope>
    <source>
        <strain evidence="1">YG-Jan2019</strain>
    </source>
</reference>
<dbReference type="Proteomes" id="UP001157502">
    <property type="component" value="Chromosome 35"/>
</dbReference>
<comment type="caution">
    <text evidence="1">The sequence shown here is derived from an EMBL/GenBank/DDBJ whole genome shotgun (WGS) entry which is preliminary data.</text>
</comment>
<name>A0ACC2F403_DALPE</name>
<sequence length="93" mass="10451">MLSEPLTLYRAEMARLHTGTARLFDLPQKDTISWRHPAVFKGAALHHQPVPVEAHETLHNQASFREAGTTAPHRTPFQSGHSRPPTPTRYTSC</sequence>
<accession>A0ACC2F403</accession>
<proteinExistence type="predicted"/>
<evidence type="ECO:0000313" key="1">
    <source>
        <dbReference type="EMBL" id="KAJ7985935.1"/>
    </source>
</evidence>
<dbReference type="EMBL" id="CM055762">
    <property type="protein sequence ID" value="KAJ7985935.1"/>
    <property type="molecule type" value="Genomic_DNA"/>
</dbReference>
<evidence type="ECO:0000313" key="2">
    <source>
        <dbReference type="Proteomes" id="UP001157502"/>
    </source>
</evidence>
<gene>
    <name evidence="1" type="ORF">DPEC_G00345620</name>
</gene>
<keyword evidence="2" id="KW-1185">Reference proteome</keyword>
<organism evidence="1 2">
    <name type="scientific">Dallia pectoralis</name>
    <name type="common">Alaska blackfish</name>
    <dbReference type="NCBI Taxonomy" id="75939"/>
    <lineage>
        <taxon>Eukaryota</taxon>
        <taxon>Metazoa</taxon>
        <taxon>Chordata</taxon>
        <taxon>Craniata</taxon>
        <taxon>Vertebrata</taxon>
        <taxon>Euteleostomi</taxon>
        <taxon>Actinopterygii</taxon>
        <taxon>Neopterygii</taxon>
        <taxon>Teleostei</taxon>
        <taxon>Protacanthopterygii</taxon>
        <taxon>Esociformes</taxon>
        <taxon>Umbridae</taxon>
        <taxon>Dallia</taxon>
    </lineage>
</organism>